<evidence type="ECO:0000256" key="5">
    <source>
        <dbReference type="ARBA" id="ARBA00022692"/>
    </source>
</evidence>
<evidence type="ECO:0000256" key="4">
    <source>
        <dbReference type="ARBA" id="ARBA00022475"/>
    </source>
</evidence>
<protein>
    <submittedName>
        <fullName evidence="9">C4-dicarboxylate transporter</fullName>
    </submittedName>
</protein>
<evidence type="ECO:0000313" key="10">
    <source>
        <dbReference type="Proteomes" id="UP001144205"/>
    </source>
</evidence>
<keyword evidence="6 8" id="KW-1133">Transmembrane helix</keyword>
<keyword evidence="4" id="KW-1003">Cell membrane</keyword>
<evidence type="ECO:0000256" key="1">
    <source>
        <dbReference type="ARBA" id="ARBA00004651"/>
    </source>
</evidence>
<feature type="transmembrane region" description="Helical" evidence="8">
    <location>
        <begin position="98"/>
        <end position="119"/>
    </location>
</feature>
<feature type="transmembrane region" description="Helical" evidence="8">
    <location>
        <begin position="191"/>
        <end position="217"/>
    </location>
</feature>
<feature type="transmembrane region" description="Helical" evidence="8">
    <location>
        <begin position="159"/>
        <end position="179"/>
    </location>
</feature>
<dbReference type="CDD" id="cd09319">
    <property type="entry name" value="TDT_like_1"/>
    <property type="match status" value="1"/>
</dbReference>
<organism evidence="9 10">
    <name type="scientific">Sinisalibacter aestuarii</name>
    <dbReference type="NCBI Taxonomy" id="2949426"/>
    <lineage>
        <taxon>Bacteria</taxon>
        <taxon>Pseudomonadati</taxon>
        <taxon>Pseudomonadota</taxon>
        <taxon>Alphaproteobacteria</taxon>
        <taxon>Rhodobacterales</taxon>
        <taxon>Roseobacteraceae</taxon>
        <taxon>Sinisalibacter</taxon>
    </lineage>
</organism>
<reference evidence="9" key="1">
    <citation type="journal article" date="2023" name="Int. J. Syst. Evol. Microbiol.">
        <title>Sinisalibacter aestuarii sp. nov., isolated from estuarine sediment of the Arakawa River.</title>
        <authorList>
            <person name="Arafat S.T."/>
            <person name="Hirano S."/>
            <person name="Sato A."/>
            <person name="Takeuchi K."/>
            <person name="Yasuda T."/>
            <person name="Terahara T."/>
            <person name="Hamada M."/>
            <person name="Kobayashi T."/>
        </authorList>
    </citation>
    <scope>NUCLEOTIDE SEQUENCE</scope>
    <source>
        <strain evidence="9">B-399</strain>
    </source>
</reference>
<comment type="caution">
    <text evidence="9">The sequence shown here is derived from an EMBL/GenBank/DDBJ whole genome shotgun (WGS) entry which is preliminary data.</text>
</comment>
<feature type="transmembrane region" description="Helical" evidence="8">
    <location>
        <begin position="268"/>
        <end position="290"/>
    </location>
</feature>
<feature type="transmembrane region" description="Helical" evidence="8">
    <location>
        <begin position="302"/>
        <end position="319"/>
    </location>
</feature>
<dbReference type="InterPro" id="IPR004695">
    <property type="entry name" value="SLAC1/Mae1/Ssu1/TehA"/>
</dbReference>
<keyword evidence="7 8" id="KW-0472">Membrane</keyword>
<dbReference type="RefSeq" id="WP_281841743.1">
    <property type="nucleotide sequence ID" value="NZ_BROH01000003.1"/>
</dbReference>
<comment type="subcellular location">
    <subcellularLocation>
        <location evidence="1">Cell membrane</location>
        <topology evidence="1">Multi-pass membrane protein</topology>
    </subcellularLocation>
</comment>
<dbReference type="Proteomes" id="UP001144205">
    <property type="component" value="Unassembled WGS sequence"/>
</dbReference>
<sequence>MHGDEALEPENRGVESSGLKRLLHDGAASLFPGYFALVMATGVVSIACHFMGLRPVALVLIAVNWIAWPVLWGLTILRAVRFHALLLRDISDHQRAPGYFTIVAGTCVLGTQNVVVLGATGVGTVLWWFGLILWFGIMYTFFTAVTVRARKPTLARGINGAWLIAAVSTQSVVVLRGVIDVAAPPPEAIQFQVIAMFLIGCMLYLAIIPLIFYRLTFVPMNREDFSPPYWINMGAVAITALAGSILILRGETWPLLGPLLPFIRGFTFFFWAVASWWIPFLFALMTWRYLWMRDRFTYEPAIWGMVFPLGMYTTSTYQFDRAMGYGILDPVPEVLVYVALSAWVLGMAGLGRRVVQAGRAAGRKPPHVP</sequence>
<evidence type="ECO:0000256" key="3">
    <source>
        <dbReference type="ARBA" id="ARBA00022448"/>
    </source>
</evidence>
<comment type="similarity">
    <text evidence="2">Belongs to the tellurite-resistance/dicarboxylate transporter (TDT) family.</text>
</comment>
<evidence type="ECO:0000256" key="6">
    <source>
        <dbReference type="ARBA" id="ARBA00022989"/>
    </source>
</evidence>
<gene>
    <name evidence="9" type="ORF">STA1M1_16370</name>
</gene>
<dbReference type="EMBL" id="BROH01000003">
    <property type="protein sequence ID" value="GKY87768.1"/>
    <property type="molecule type" value="Genomic_DNA"/>
</dbReference>
<keyword evidence="3" id="KW-0813">Transport</keyword>
<evidence type="ECO:0000256" key="2">
    <source>
        <dbReference type="ARBA" id="ARBA00008566"/>
    </source>
</evidence>
<dbReference type="PANTHER" id="PTHR31686">
    <property type="match status" value="1"/>
</dbReference>
<evidence type="ECO:0000256" key="8">
    <source>
        <dbReference type="SAM" id="Phobius"/>
    </source>
</evidence>
<accession>A0ABQ5LT22</accession>
<dbReference type="Pfam" id="PF03595">
    <property type="entry name" value="SLAC1"/>
    <property type="match status" value="1"/>
</dbReference>
<dbReference type="PANTHER" id="PTHR31686:SF1">
    <property type="entry name" value="SULFITE EFFLUX PUMP SSU1"/>
    <property type="match status" value="1"/>
</dbReference>
<feature type="transmembrane region" description="Helical" evidence="8">
    <location>
        <begin position="30"/>
        <end position="52"/>
    </location>
</feature>
<dbReference type="Gene3D" id="1.50.10.150">
    <property type="entry name" value="Voltage-dependent anion channel"/>
    <property type="match status" value="1"/>
</dbReference>
<evidence type="ECO:0000313" key="9">
    <source>
        <dbReference type="EMBL" id="GKY87768.1"/>
    </source>
</evidence>
<keyword evidence="10" id="KW-1185">Reference proteome</keyword>
<feature type="transmembrane region" description="Helical" evidence="8">
    <location>
        <begin position="58"/>
        <end position="77"/>
    </location>
</feature>
<proteinExistence type="inferred from homology"/>
<dbReference type="InterPro" id="IPR038665">
    <property type="entry name" value="Voltage-dep_anion_channel_sf"/>
</dbReference>
<keyword evidence="5 8" id="KW-0812">Transmembrane</keyword>
<feature type="transmembrane region" description="Helical" evidence="8">
    <location>
        <begin position="125"/>
        <end position="147"/>
    </location>
</feature>
<feature type="transmembrane region" description="Helical" evidence="8">
    <location>
        <begin position="334"/>
        <end position="355"/>
    </location>
</feature>
<name>A0ABQ5LT22_9RHOB</name>
<evidence type="ECO:0000256" key="7">
    <source>
        <dbReference type="ARBA" id="ARBA00023136"/>
    </source>
</evidence>
<dbReference type="InterPro" id="IPR051629">
    <property type="entry name" value="Sulfite_efflux_TDT"/>
</dbReference>
<feature type="transmembrane region" description="Helical" evidence="8">
    <location>
        <begin position="229"/>
        <end position="248"/>
    </location>
</feature>